<proteinExistence type="predicted"/>
<reference evidence="1" key="1">
    <citation type="submission" date="2020-04" db="EMBL/GenBank/DDBJ databases">
        <authorList>
            <person name="Chiriac C."/>
            <person name="Salcher M."/>
            <person name="Ghai R."/>
            <person name="Kavagutti S V."/>
        </authorList>
    </citation>
    <scope>NUCLEOTIDE SEQUENCE</scope>
</reference>
<gene>
    <name evidence="1" type="ORF">UFOVP840_46</name>
</gene>
<dbReference type="EMBL" id="LR796785">
    <property type="protein sequence ID" value="CAB4166675.1"/>
    <property type="molecule type" value="Genomic_DNA"/>
</dbReference>
<accession>A0A6J5PC56</accession>
<sequence>MSAFINGTLVSDDGIIQTAPLTNEQTVPGTAVFINGIAHTQAGLRYVCGWPTLGNVVIVNGFGVRTDGAQVVATGITPAAYVKGIGVSARGETLVSTSGTRVTLDGFGVTYGGALLVSDAGFSTLGPTLDLVFAGQPTDGFVGSLDSIDLNFIAGTYQVGAQYMVWE</sequence>
<name>A0A6J5PC56_9CAUD</name>
<organism evidence="1">
    <name type="scientific">uncultured Caudovirales phage</name>
    <dbReference type="NCBI Taxonomy" id="2100421"/>
    <lineage>
        <taxon>Viruses</taxon>
        <taxon>Duplodnaviria</taxon>
        <taxon>Heunggongvirae</taxon>
        <taxon>Uroviricota</taxon>
        <taxon>Caudoviricetes</taxon>
        <taxon>Peduoviridae</taxon>
        <taxon>Maltschvirus</taxon>
        <taxon>Maltschvirus maltsch</taxon>
    </lineage>
</organism>
<protein>
    <submittedName>
        <fullName evidence="1">Uncharacterized protein</fullName>
    </submittedName>
</protein>
<evidence type="ECO:0000313" key="1">
    <source>
        <dbReference type="EMBL" id="CAB4166675.1"/>
    </source>
</evidence>